<dbReference type="InterPro" id="IPR000742">
    <property type="entry name" value="EGF"/>
</dbReference>
<feature type="signal peptide" evidence="2">
    <location>
        <begin position="1"/>
        <end position="19"/>
    </location>
</feature>
<keyword evidence="1" id="KW-0245">EGF-like domain</keyword>
<sequence length="257" mass="27589">MWPMILKTALSTILLLASGVLPIITAAAHRAVHPPCSQACGTGMPAKQNLMYPFGFSPGCAIQLNCTKDGDALVGDFLVQSASPDTVVITIEAKCDRPFGSIEQLYGSNYAPMGNNAILLNNCTKASPCDVATTQVIQAQFRSLCERSNKTNTSMSCLSEEANNYNTTFLNRRSLFALGCEYFLSSISAEELNNVSVSLDFQMLQLVWWVNGDRCECSQDANCVRLSGLPNGGGNGFRCKCRDGFLGEGFLAGTGCC</sequence>
<evidence type="ECO:0000313" key="4">
    <source>
        <dbReference type="Proteomes" id="UP000827889"/>
    </source>
</evidence>
<dbReference type="OrthoDB" id="4062651at2759"/>
<reference evidence="5" key="2">
    <citation type="submission" date="2025-08" db="UniProtKB">
        <authorList>
            <consortium name="RefSeq"/>
        </authorList>
    </citation>
    <scope>IDENTIFICATION</scope>
    <source>
        <tissue evidence="5">Leaf</tissue>
    </source>
</reference>
<evidence type="ECO:0000256" key="1">
    <source>
        <dbReference type="PROSITE-ProRule" id="PRU00076"/>
    </source>
</evidence>
<evidence type="ECO:0000259" key="3">
    <source>
        <dbReference type="PROSITE" id="PS50026"/>
    </source>
</evidence>
<dbReference type="GeneID" id="115732693"/>
<keyword evidence="4" id="KW-1185">Reference proteome</keyword>
<dbReference type="Proteomes" id="UP000827889">
    <property type="component" value="Chromosome 2"/>
</dbReference>
<feature type="chain" id="PRO_5034450267" evidence="2">
    <location>
        <begin position="20"/>
        <end position="257"/>
    </location>
</feature>
<comment type="caution">
    <text evidence="1">Lacks conserved residue(s) required for the propagation of feature annotation.</text>
</comment>
<evidence type="ECO:0000313" key="5">
    <source>
        <dbReference type="RefSeq" id="XP_030519237.1"/>
    </source>
</evidence>
<gene>
    <name evidence="5" type="primary">LOC115732693</name>
</gene>
<name>A0A8B8N9X5_9MYRT</name>
<evidence type="ECO:0000256" key="2">
    <source>
        <dbReference type="SAM" id="SignalP"/>
    </source>
</evidence>
<accession>A0A8B8N9X5</accession>
<dbReference type="PROSITE" id="PS50026">
    <property type="entry name" value="EGF_3"/>
    <property type="match status" value="1"/>
</dbReference>
<dbReference type="KEGG" id="rarg:115732693"/>
<dbReference type="RefSeq" id="XP_030519237.1">
    <property type="nucleotide sequence ID" value="XM_030663377.1"/>
</dbReference>
<feature type="domain" description="EGF-like" evidence="3">
    <location>
        <begin position="211"/>
        <end position="251"/>
    </location>
</feature>
<dbReference type="AlphaFoldDB" id="A0A8B8N9X5"/>
<protein>
    <submittedName>
        <fullName evidence="5">Wall-associated receptor kinase-like 14</fullName>
    </submittedName>
</protein>
<proteinExistence type="predicted"/>
<reference evidence="4" key="1">
    <citation type="submission" date="2025-05" db="UniProtKB">
        <authorList>
            <consortium name="RefSeq"/>
        </authorList>
    </citation>
    <scope>NUCLEOTIDE SEQUENCE [LARGE SCALE GENOMIC DNA]</scope>
</reference>
<keyword evidence="2" id="KW-0732">Signal</keyword>
<organism evidence="4 5">
    <name type="scientific">Rhodamnia argentea</name>
    <dbReference type="NCBI Taxonomy" id="178133"/>
    <lineage>
        <taxon>Eukaryota</taxon>
        <taxon>Viridiplantae</taxon>
        <taxon>Streptophyta</taxon>
        <taxon>Embryophyta</taxon>
        <taxon>Tracheophyta</taxon>
        <taxon>Spermatophyta</taxon>
        <taxon>Magnoliopsida</taxon>
        <taxon>eudicotyledons</taxon>
        <taxon>Gunneridae</taxon>
        <taxon>Pentapetalae</taxon>
        <taxon>rosids</taxon>
        <taxon>malvids</taxon>
        <taxon>Myrtales</taxon>
        <taxon>Myrtaceae</taxon>
        <taxon>Myrtoideae</taxon>
        <taxon>Myrteae</taxon>
        <taxon>Australasian group</taxon>
        <taxon>Rhodamnia</taxon>
    </lineage>
</organism>